<evidence type="ECO:0000313" key="4">
    <source>
        <dbReference type="Proteomes" id="UP000249610"/>
    </source>
</evidence>
<dbReference type="CDD" id="cd10448">
    <property type="entry name" value="GIY-YIG_unchar_3"/>
    <property type="match status" value="1"/>
</dbReference>
<dbReference type="RefSeq" id="WP_317046700.1">
    <property type="nucleotide sequence ID" value="NZ_QLLK01000013.1"/>
</dbReference>
<organism evidence="3 4">
    <name type="scientific">Algoriphagus yeomjeoni</name>
    <dbReference type="NCBI Taxonomy" id="291403"/>
    <lineage>
        <taxon>Bacteria</taxon>
        <taxon>Pseudomonadati</taxon>
        <taxon>Bacteroidota</taxon>
        <taxon>Cytophagia</taxon>
        <taxon>Cytophagales</taxon>
        <taxon>Cyclobacteriaceae</taxon>
        <taxon>Algoriphagus</taxon>
    </lineage>
</organism>
<accession>A0A327NZR2</accession>
<dbReference type="PANTHER" id="PTHR34477:SF5">
    <property type="entry name" value="BSL5627 PROTEIN"/>
    <property type="match status" value="1"/>
</dbReference>
<name>A0A327NZR2_9BACT</name>
<gene>
    <name evidence="3" type="ORF">LV83_03639</name>
</gene>
<dbReference type="EMBL" id="QLLK01000013">
    <property type="protein sequence ID" value="RAI85559.1"/>
    <property type="molecule type" value="Genomic_DNA"/>
</dbReference>
<protein>
    <submittedName>
        <fullName evidence="3">Putative endonuclease</fullName>
    </submittedName>
</protein>
<dbReference type="Pfam" id="PF01541">
    <property type="entry name" value="GIY-YIG"/>
    <property type="match status" value="1"/>
</dbReference>
<dbReference type="AlphaFoldDB" id="A0A327NZR2"/>
<proteinExistence type="inferred from homology"/>
<dbReference type="PANTHER" id="PTHR34477">
    <property type="entry name" value="UPF0213 PROTEIN YHBQ"/>
    <property type="match status" value="1"/>
</dbReference>
<keyword evidence="3" id="KW-0255">Endonuclease</keyword>
<keyword evidence="4" id="KW-1185">Reference proteome</keyword>
<dbReference type="Proteomes" id="UP000249610">
    <property type="component" value="Unassembled WGS sequence"/>
</dbReference>
<dbReference type="Gene3D" id="3.40.1440.10">
    <property type="entry name" value="GIY-YIG endonuclease"/>
    <property type="match status" value="1"/>
</dbReference>
<evidence type="ECO:0000313" key="3">
    <source>
        <dbReference type="EMBL" id="RAI85559.1"/>
    </source>
</evidence>
<keyword evidence="3" id="KW-0378">Hydrolase</keyword>
<dbReference type="InterPro" id="IPR050190">
    <property type="entry name" value="UPF0213_domain"/>
</dbReference>
<evidence type="ECO:0000256" key="1">
    <source>
        <dbReference type="ARBA" id="ARBA00007435"/>
    </source>
</evidence>
<evidence type="ECO:0000259" key="2">
    <source>
        <dbReference type="PROSITE" id="PS50164"/>
    </source>
</evidence>
<dbReference type="InterPro" id="IPR000305">
    <property type="entry name" value="GIY-YIG_endonuc"/>
</dbReference>
<reference evidence="3 4" key="1">
    <citation type="submission" date="2018-06" db="EMBL/GenBank/DDBJ databases">
        <title>Genomic Encyclopedia of Archaeal and Bacterial Type Strains, Phase II (KMG-II): from individual species to whole genera.</title>
        <authorList>
            <person name="Goeker M."/>
        </authorList>
    </citation>
    <scope>NUCLEOTIDE SEQUENCE [LARGE SCALE GENOMIC DNA]</scope>
    <source>
        <strain evidence="3 4">DSM 23446</strain>
    </source>
</reference>
<dbReference type="GO" id="GO:0004519">
    <property type="term" value="F:endonuclease activity"/>
    <property type="evidence" value="ECO:0007669"/>
    <property type="project" value="UniProtKB-KW"/>
</dbReference>
<keyword evidence="3" id="KW-0540">Nuclease</keyword>
<feature type="domain" description="GIY-YIG" evidence="2">
    <location>
        <begin position="1"/>
        <end position="77"/>
    </location>
</feature>
<dbReference type="PROSITE" id="PS50164">
    <property type="entry name" value="GIY_YIG"/>
    <property type="match status" value="1"/>
</dbReference>
<sequence length="94" mass="11347">MFVYILTNKTKSTLYIGVTNDLQRRLYEHKNGLGASNSFTTKYKCHHLIYFEEYATPIEAISREKELKKWRREKKNNLIEKENPNWDFINIECE</sequence>
<comment type="similarity">
    <text evidence="1">Belongs to the UPF0213 family.</text>
</comment>
<comment type="caution">
    <text evidence="3">The sequence shown here is derived from an EMBL/GenBank/DDBJ whole genome shotgun (WGS) entry which is preliminary data.</text>
</comment>
<dbReference type="SMART" id="SM00465">
    <property type="entry name" value="GIYc"/>
    <property type="match status" value="1"/>
</dbReference>
<dbReference type="SUPFAM" id="SSF82771">
    <property type="entry name" value="GIY-YIG endonuclease"/>
    <property type="match status" value="1"/>
</dbReference>
<dbReference type="InterPro" id="IPR035901">
    <property type="entry name" value="GIY-YIG_endonuc_sf"/>
</dbReference>